<name>A0ABN7J894_9BASI</name>
<feature type="compositionally biased region" description="Low complexity" evidence="1">
    <location>
        <begin position="11"/>
        <end position="25"/>
    </location>
</feature>
<sequence>MSGRQSPSLPGEAGSISASSSSAEAPPDNIATALANILSEVGGLRRSIQRLDGRMDTVVDRVNKVENWIPNVEGDTSSERQLDAGSIADSDPNPLLPAVDSGGPESTHAGSERAVSEHAALPSRPPRPDKAAGRSGTPHELKPPQVQAFRALTSKDKAAIQRLSALLGRPSDSAPTTDHPS</sequence>
<dbReference type="Proteomes" id="UP000836402">
    <property type="component" value="Unassembled WGS sequence"/>
</dbReference>
<evidence type="ECO:0000313" key="3">
    <source>
        <dbReference type="Proteomes" id="UP000836402"/>
    </source>
</evidence>
<gene>
    <name evidence="2" type="ORF">JKIAZH3_G7412</name>
</gene>
<evidence type="ECO:0000313" key="2">
    <source>
        <dbReference type="EMBL" id="CAD6952499.1"/>
    </source>
</evidence>
<feature type="region of interest" description="Disordered" evidence="1">
    <location>
        <begin position="1"/>
        <end position="27"/>
    </location>
</feature>
<reference evidence="2" key="1">
    <citation type="submission" date="2020-10" db="EMBL/GenBank/DDBJ databases">
        <authorList>
            <person name="Sedaghatjoo S."/>
        </authorList>
    </citation>
    <scope>NUCLEOTIDE SEQUENCE</scope>
    <source>
        <strain evidence="2">AZH3</strain>
    </source>
</reference>
<organism evidence="2 3">
    <name type="scientific">Tilletia caries</name>
    <name type="common">wheat bunt fungus</name>
    <dbReference type="NCBI Taxonomy" id="13290"/>
    <lineage>
        <taxon>Eukaryota</taxon>
        <taxon>Fungi</taxon>
        <taxon>Dikarya</taxon>
        <taxon>Basidiomycota</taxon>
        <taxon>Ustilaginomycotina</taxon>
        <taxon>Exobasidiomycetes</taxon>
        <taxon>Tilletiales</taxon>
        <taxon>Tilletiaceae</taxon>
        <taxon>Tilletia</taxon>
    </lineage>
</organism>
<keyword evidence="3" id="KW-1185">Reference proteome</keyword>
<feature type="compositionally biased region" description="Basic and acidic residues" evidence="1">
    <location>
        <begin position="126"/>
        <end position="142"/>
    </location>
</feature>
<proteinExistence type="predicted"/>
<protein>
    <submittedName>
        <fullName evidence="2">Uncharacterized protein</fullName>
    </submittedName>
</protein>
<accession>A0ABN7J894</accession>
<dbReference type="EMBL" id="CAJHJG010005763">
    <property type="protein sequence ID" value="CAD6952499.1"/>
    <property type="molecule type" value="Genomic_DNA"/>
</dbReference>
<feature type="region of interest" description="Disordered" evidence="1">
    <location>
        <begin position="66"/>
        <end position="146"/>
    </location>
</feature>
<comment type="caution">
    <text evidence="2">The sequence shown here is derived from an EMBL/GenBank/DDBJ whole genome shotgun (WGS) entry which is preliminary data.</text>
</comment>
<evidence type="ECO:0000256" key="1">
    <source>
        <dbReference type="SAM" id="MobiDB-lite"/>
    </source>
</evidence>